<organism evidence="3 4">
    <name type="scientific">Bacillus seohaeanensis</name>
    <dbReference type="NCBI Taxonomy" id="284580"/>
    <lineage>
        <taxon>Bacteria</taxon>
        <taxon>Bacillati</taxon>
        <taxon>Bacillota</taxon>
        <taxon>Bacilli</taxon>
        <taxon>Bacillales</taxon>
        <taxon>Bacillaceae</taxon>
        <taxon>Bacillus</taxon>
    </lineage>
</organism>
<evidence type="ECO:0000313" key="4">
    <source>
        <dbReference type="Proteomes" id="UP001597506"/>
    </source>
</evidence>
<name>A0ABW5RL62_9BACI</name>
<feature type="region of interest" description="Disordered" evidence="1">
    <location>
        <begin position="178"/>
        <end position="200"/>
    </location>
</feature>
<dbReference type="RefSeq" id="WP_377932004.1">
    <property type="nucleotide sequence ID" value="NZ_JBHUMF010000002.1"/>
</dbReference>
<evidence type="ECO:0000256" key="2">
    <source>
        <dbReference type="SAM" id="SignalP"/>
    </source>
</evidence>
<dbReference type="InterPro" id="IPR025341">
    <property type="entry name" value="DUF4247"/>
</dbReference>
<sequence>MKKRLLPLLLSVVLLLAACGSNAGSGSLFKEGIAEFINNEYTLYDTVSSASNSSNFSEIYIAENQSIEEVASNISSHMEPVEKSEVKDDKQVLVYDTLFVILTKDKEDSANTTIEVANDEFVRNNYSPSFFDGLLLLWVLDEVLDVDDWGKKQRLKCQRNPNNCYGGYGASGGSFKGLNKTPTIRGGSSSVRGGGPGSGK</sequence>
<evidence type="ECO:0000313" key="3">
    <source>
        <dbReference type="EMBL" id="MFD2679400.1"/>
    </source>
</evidence>
<feature type="chain" id="PRO_5045458791" evidence="2">
    <location>
        <begin position="24"/>
        <end position="200"/>
    </location>
</feature>
<dbReference type="Proteomes" id="UP001597506">
    <property type="component" value="Unassembled WGS sequence"/>
</dbReference>
<dbReference type="PROSITE" id="PS51257">
    <property type="entry name" value="PROKAR_LIPOPROTEIN"/>
    <property type="match status" value="1"/>
</dbReference>
<protein>
    <submittedName>
        <fullName evidence="3">DUF4247 domain-containing protein</fullName>
    </submittedName>
</protein>
<dbReference type="EMBL" id="JBHUMF010000002">
    <property type="protein sequence ID" value="MFD2679400.1"/>
    <property type="molecule type" value="Genomic_DNA"/>
</dbReference>
<evidence type="ECO:0000256" key="1">
    <source>
        <dbReference type="SAM" id="MobiDB-lite"/>
    </source>
</evidence>
<keyword evidence="4" id="KW-1185">Reference proteome</keyword>
<gene>
    <name evidence="3" type="ORF">ACFSUL_01410</name>
</gene>
<reference evidence="4" key="1">
    <citation type="journal article" date="2019" name="Int. J. Syst. Evol. Microbiol.">
        <title>The Global Catalogue of Microorganisms (GCM) 10K type strain sequencing project: providing services to taxonomists for standard genome sequencing and annotation.</title>
        <authorList>
            <consortium name="The Broad Institute Genomics Platform"/>
            <consortium name="The Broad Institute Genome Sequencing Center for Infectious Disease"/>
            <person name="Wu L."/>
            <person name="Ma J."/>
        </authorList>
    </citation>
    <scope>NUCLEOTIDE SEQUENCE [LARGE SCALE GENOMIC DNA]</scope>
    <source>
        <strain evidence="4">KCTC 3913</strain>
    </source>
</reference>
<dbReference type="Pfam" id="PF14042">
    <property type="entry name" value="DUF4247"/>
    <property type="match status" value="1"/>
</dbReference>
<proteinExistence type="predicted"/>
<keyword evidence="2" id="KW-0732">Signal</keyword>
<accession>A0ABW5RL62</accession>
<feature type="signal peptide" evidence="2">
    <location>
        <begin position="1"/>
        <end position="23"/>
    </location>
</feature>
<comment type="caution">
    <text evidence="3">The sequence shown here is derived from an EMBL/GenBank/DDBJ whole genome shotgun (WGS) entry which is preliminary data.</text>
</comment>